<reference evidence="3" key="1">
    <citation type="submission" date="2011-07" db="EMBL/GenBank/DDBJ databases">
        <authorList>
            <consortium name="Caenorhabditis brenneri Sequencing and Analysis Consortium"/>
            <person name="Wilson R.K."/>
        </authorList>
    </citation>
    <scope>NUCLEOTIDE SEQUENCE [LARGE SCALE GENOMIC DNA]</scope>
    <source>
        <strain evidence="3">PB2801</strain>
    </source>
</reference>
<evidence type="ECO:0000256" key="1">
    <source>
        <dbReference type="SAM" id="Coils"/>
    </source>
</evidence>
<dbReference type="OMA" id="FWIENDH"/>
<dbReference type="HOGENOM" id="CLU_044397_2_1_1"/>
<dbReference type="OrthoDB" id="10618867at2759"/>
<dbReference type="Proteomes" id="UP000008068">
    <property type="component" value="Unassembled WGS sequence"/>
</dbReference>
<dbReference type="EMBL" id="GL381036">
    <property type="protein sequence ID" value="EGT34248.1"/>
    <property type="molecule type" value="Genomic_DNA"/>
</dbReference>
<feature type="coiled-coil region" evidence="1">
    <location>
        <begin position="201"/>
        <end position="228"/>
    </location>
</feature>
<accession>G0PL96</accession>
<proteinExistence type="predicted"/>
<dbReference type="InParanoid" id="G0PL96"/>
<protein>
    <submittedName>
        <fullName evidence="2">Uncharacterized protein</fullName>
    </submittedName>
</protein>
<evidence type="ECO:0000313" key="2">
    <source>
        <dbReference type="EMBL" id="EGT34248.1"/>
    </source>
</evidence>
<organism evidence="3">
    <name type="scientific">Caenorhabditis brenneri</name>
    <name type="common">Nematode worm</name>
    <dbReference type="NCBI Taxonomy" id="135651"/>
    <lineage>
        <taxon>Eukaryota</taxon>
        <taxon>Metazoa</taxon>
        <taxon>Ecdysozoa</taxon>
        <taxon>Nematoda</taxon>
        <taxon>Chromadorea</taxon>
        <taxon>Rhabditida</taxon>
        <taxon>Rhabditina</taxon>
        <taxon>Rhabditomorpha</taxon>
        <taxon>Rhabditoidea</taxon>
        <taxon>Rhabditidae</taxon>
        <taxon>Peloderinae</taxon>
        <taxon>Caenorhabditis</taxon>
    </lineage>
</organism>
<dbReference type="PANTHER" id="PTHR21503:SF8">
    <property type="entry name" value="F-BOX ASSOCIATED DOMAIN-CONTAINING PROTEIN-RELATED"/>
    <property type="match status" value="1"/>
</dbReference>
<evidence type="ECO:0000313" key="3">
    <source>
        <dbReference type="Proteomes" id="UP000008068"/>
    </source>
</evidence>
<dbReference type="AlphaFoldDB" id="G0PL96"/>
<keyword evidence="3" id="KW-1185">Reference proteome</keyword>
<name>G0PL96_CAEBE</name>
<keyword evidence="1" id="KW-0175">Coiled coil</keyword>
<dbReference type="PANTHER" id="PTHR21503">
    <property type="entry name" value="F-BOX-CONTAINING HYPOTHETICAL PROTEIN C.ELEGANS"/>
    <property type="match status" value="1"/>
</dbReference>
<gene>
    <name evidence="2" type="ORF">CAEBREN_07661</name>
</gene>
<dbReference type="eggNOG" id="ENOG502RAZH">
    <property type="taxonomic scope" value="Eukaryota"/>
</dbReference>
<sequence length="273" mass="32607">MTAQLFKEVLTEPAFKDFELLRLDGGEIDQECLDLVMETAHSNRDLHIYETSMPDNYYHENAFKFDDIAYYYAKWVHVEHLFTLKDRYSLRLRYHNLTYSDLNTYIKFWIENDHDMVRFLKLNMSEFRPEIIFDGIVVLKGRRRGIIFHLVAANPTKHRKCQILFVAMYSNKIHFYSSDKDEPIPFEGNVYADSWEPEYRLLMILNKKKKLEEELRKSQNLLETNQDQNIVEKMNRISRDLQNVSLELTRKVKALKKIPLVELAPENDVAMEE</sequence>